<sequence length="288" mass="32875">MRRRRRVGLMREGGDVRRTVSSSFSHVTPTCDRVLWSIDAPGDFLFNLYIREEGFSWCASFVLHLSLRVLDWVLVPSSLLRLMDIFVTLLSISSMSRVFWFCSLFRLQHIRGGRQGLGLIKLLRTQVSPGEFLLKNKLQELGINNWPEFEVFLLSLQMKRMDLAATLPLLFFLQMKGLAQSFLSLHRLPDHLSSTLRHFVTKETLLLVWLGLISRDEITTFSASAADVEKDASALVPNHSEKSKLPPLDIEGTGTRSRVSVRKSRCERDILRFAFFEAYMAPKLVGSA</sequence>
<protein>
    <submittedName>
        <fullName evidence="1">Uncharacterized protein</fullName>
    </submittedName>
</protein>
<reference evidence="1 2" key="1">
    <citation type="submission" date="2024-01" db="EMBL/GenBank/DDBJ databases">
        <title>Genome assemblies of Stephania.</title>
        <authorList>
            <person name="Yang L."/>
        </authorList>
    </citation>
    <scope>NUCLEOTIDE SEQUENCE [LARGE SCALE GENOMIC DNA]</scope>
    <source>
        <strain evidence="1">YNDBR</strain>
        <tissue evidence="1">Leaf</tissue>
    </source>
</reference>
<dbReference type="Proteomes" id="UP001420932">
    <property type="component" value="Unassembled WGS sequence"/>
</dbReference>
<dbReference type="AlphaFoldDB" id="A0AAP0PZF5"/>
<accession>A0AAP0PZF5</accession>
<name>A0AAP0PZF5_9MAGN</name>
<organism evidence="1 2">
    <name type="scientific">Stephania yunnanensis</name>
    <dbReference type="NCBI Taxonomy" id="152371"/>
    <lineage>
        <taxon>Eukaryota</taxon>
        <taxon>Viridiplantae</taxon>
        <taxon>Streptophyta</taxon>
        <taxon>Embryophyta</taxon>
        <taxon>Tracheophyta</taxon>
        <taxon>Spermatophyta</taxon>
        <taxon>Magnoliopsida</taxon>
        <taxon>Ranunculales</taxon>
        <taxon>Menispermaceae</taxon>
        <taxon>Menispermoideae</taxon>
        <taxon>Cissampelideae</taxon>
        <taxon>Stephania</taxon>
    </lineage>
</organism>
<evidence type="ECO:0000313" key="1">
    <source>
        <dbReference type="EMBL" id="KAK9160224.1"/>
    </source>
</evidence>
<gene>
    <name evidence="1" type="ORF">Syun_006565</name>
</gene>
<evidence type="ECO:0000313" key="2">
    <source>
        <dbReference type="Proteomes" id="UP001420932"/>
    </source>
</evidence>
<dbReference type="EMBL" id="JBBNAF010000003">
    <property type="protein sequence ID" value="KAK9160224.1"/>
    <property type="molecule type" value="Genomic_DNA"/>
</dbReference>
<proteinExistence type="predicted"/>
<keyword evidence="2" id="KW-1185">Reference proteome</keyword>
<comment type="caution">
    <text evidence="1">The sequence shown here is derived from an EMBL/GenBank/DDBJ whole genome shotgun (WGS) entry which is preliminary data.</text>
</comment>